<keyword evidence="3 6" id="KW-0812">Transmembrane</keyword>
<dbReference type="EMBL" id="KN832970">
    <property type="protein sequence ID" value="KIM92207.1"/>
    <property type="molecule type" value="Genomic_DNA"/>
</dbReference>
<dbReference type="HOGENOM" id="CLU_001265_0_5_1"/>
<dbReference type="PANTHER" id="PTHR43791:SF40">
    <property type="entry name" value="THIAMINE PATHWAY TRANSPORTER THI73"/>
    <property type="match status" value="1"/>
</dbReference>
<name>A0A0C3CRC6_PILCF</name>
<dbReference type="Gene3D" id="1.20.1250.20">
    <property type="entry name" value="MFS general substrate transporter like domains"/>
    <property type="match status" value="1"/>
</dbReference>
<keyword evidence="5 6" id="KW-0472">Membrane</keyword>
<keyword evidence="2" id="KW-0813">Transport</keyword>
<gene>
    <name evidence="7" type="ORF">PILCRDRAFT_300</name>
</gene>
<feature type="transmembrane region" description="Helical" evidence="6">
    <location>
        <begin position="139"/>
        <end position="160"/>
    </location>
</feature>
<reference evidence="7 8" key="1">
    <citation type="submission" date="2014-04" db="EMBL/GenBank/DDBJ databases">
        <authorList>
            <consortium name="DOE Joint Genome Institute"/>
            <person name="Kuo A."/>
            <person name="Tarkka M."/>
            <person name="Buscot F."/>
            <person name="Kohler A."/>
            <person name="Nagy L.G."/>
            <person name="Floudas D."/>
            <person name="Copeland A."/>
            <person name="Barry K.W."/>
            <person name="Cichocki N."/>
            <person name="Veneault-Fourrey C."/>
            <person name="LaButti K."/>
            <person name="Lindquist E.A."/>
            <person name="Lipzen A."/>
            <person name="Lundell T."/>
            <person name="Morin E."/>
            <person name="Murat C."/>
            <person name="Sun H."/>
            <person name="Tunlid A."/>
            <person name="Henrissat B."/>
            <person name="Grigoriev I.V."/>
            <person name="Hibbett D.S."/>
            <person name="Martin F."/>
            <person name="Nordberg H.P."/>
            <person name="Cantor M.N."/>
            <person name="Hua S.X."/>
        </authorList>
    </citation>
    <scope>NUCLEOTIDE SEQUENCE [LARGE SCALE GENOMIC DNA]</scope>
    <source>
        <strain evidence="7 8">F 1598</strain>
    </source>
</reference>
<feature type="transmembrane region" description="Helical" evidence="6">
    <location>
        <begin position="81"/>
        <end position="101"/>
    </location>
</feature>
<dbReference type="GO" id="GO:0016020">
    <property type="term" value="C:membrane"/>
    <property type="evidence" value="ECO:0007669"/>
    <property type="project" value="UniProtKB-SubCell"/>
</dbReference>
<dbReference type="AlphaFoldDB" id="A0A0C3CRC6"/>
<protein>
    <recommendedName>
        <fullName evidence="9">Major facilitator superfamily (MFS) profile domain-containing protein</fullName>
    </recommendedName>
</protein>
<evidence type="ECO:0000256" key="3">
    <source>
        <dbReference type="ARBA" id="ARBA00022692"/>
    </source>
</evidence>
<proteinExistence type="predicted"/>
<dbReference type="OrthoDB" id="2970192at2759"/>
<evidence type="ECO:0000313" key="8">
    <source>
        <dbReference type="Proteomes" id="UP000054166"/>
    </source>
</evidence>
<sequence length="258" mass="28432">MSAKWLSDAEKAAAIQRVAANQTGIKNMHFKWSHLKELAFDVQIWLLVVLIALISICSGVITTYSATVIRNFGYSSPQAALLNMPSGLVSIASAIIAGYFVGRQSNRWLWISMLCVPAVLGALMSFLPATNKGGHLAGIYLVNTITPTLVLVYSWVVANVAGHTKRVFAAALISAAFCIGSIIGPQTFQAKDAPEYIPAKIAVLATQSAAIMIAITARLYYEWQNSRREKMVTLQKTTKNVEWMNFTDKENMTFRYQY</sequence>
<evidence type="ECO:0008006" key="9">
    <source>
        <dbReference type="Google" id="ProtNLM"/>
    </source>
</evidence>
<feature type="transmembrane region" description="Helical" evidence="6">
    <location>
        <begin position="38"/>
        <end position="61"/>
    </location>
</feature>
<dbReference type="Pfam" id="PF07690">
    <property type="entry name" value="MFS_1"/>
    <property type="match status" value="1"/>
</dbReference>
<evidence type="ECO:0000256" key="4">
    <source>
        <dbReference type="ARBA" id="ARBA00022989"/>
    </source>
</evidence>
<evidence type="ECO:0000256" key="1">
    <source>
        <dbReference type="ARBA" id="ARBA00004141"/>
    </source>
</evidence>
<feature type="transmembrane region" description="Helical" evidence="6">
    <location>
        <begin position="108"/>
        <end position="127"/>
    </location>
</feature>
<feature type="transmembrane region" description="Helical" evidence="6">
    <location>
        <begin position="167"/>
        <end position="184"/>
    </location>
</feature>
<dbReference type="STRING" id="765440.A0A0C3CRC6"/>
<evidence type="ECO:0000313" key="7">
    <source>
        <dbReference type="EMBL" id="KIM92207.1"/>
    </source>
</evidence>
<dbReference type="InParanoid" id="A0A0C3CRC6"/>
<dbReference type="InterPro" id="IPR036259">
    <property type="entry name" value="MFS_trans_sf"/>
</dbReference>
<dbReference type="PANTHER" id="PTHR43791">
    <property type="entry name" value="PERMEASE-RELATED"/>
    <property type="match status" value="1"/>
</dbReference>
<evidence type="ECO:0000256" key="2">
    <source>
        <dbReference type="ARBA" id="ARBA00022448"/>
    </source>
</evidence>
<evidence type="ECO:0000256" key="5">
    <source>
        <dbReference type="ARBA" id="ARBA00023136"/>
    </source>
</evidence>
<keyword evidence="4 6" id="KW-1133">Transmembrane helix</keyword>
<organism evidence="7 8">
    <name type="scientific">Piloderma croceum (strain F 1598)</name>
    <dbReference type="NCBI Taxonomy" id="765440"/>
    <lineage>
        <taxon>Eukaryota</taxon>
        <taxon>Fungi</taxon>
        <taxon>Dikarya</taxon>
        <taxon>Basidiomycota</taxon>
        <taxon>Agaricomycotina</taxon>
        <taxon>Agaricomycetes</taxon>
        <taxon>Agaricomycetidae</taxon>
        <taxon>Atheliales</taxon>
        <taxon>Atheliaceae</taxon>
        <taxon>Piloderma</taxon>
    </lineage>
</organism>
<keyword evidence="8" id="KW-1185">Reference proteome</keyword>
<dbReference type="InterPro" id="IPR011701">
    <property type="entry name" value="MFS"/>
</dbReference>
<evidence type="ECO:0000256" key="6">
    <source>
        <dbReference type="SAM" id="Phobius"/>
    </source>
</evidence>
<dbReference type="SUPFAM" id="SSF103473">
    <property type="entry name" value="MFS general substrate transporter"/>
    <property type="match status" value="1"/>
</dbReference>
<dbReference type="FunCoup" id="A0A0C3CRC6">
    <property type="interactions" value="68"/>
</dbReference>
<feature type="transmembrane region" description="Helical" evidence="6">
    <location>
        <begin position="196"/>
        <end position="221"/>
    </location>
</feature>
<dbReference type="GO" id="GO:0022857">
    <property type="term" value="F:transmembrane transporter activity"/>
    <property type="evidence" value="ECO:0007669"/>
    <property type="project" value="InterPro"/>
</dbReference>
<reference evidence="8" key="2">
    <citation type="submission" date="2015-01" db="EMBL/GenBank/DDBJ databases">
        <title>Evolutionary Origins and Diversification of the Mycorrhizal Mutualists.</title>
        <authorList>
            <consortium name="DOE Joint Genome Institute"/>
            <consortium name="Mycorrhizal Genomics Consortium"/>
            <person name="Kohler A."/>
            <person name="Kuo A."/>
            <person name="Nagy L.G."/>
            <person name="Floudas D."/>
            <person name="Copeland A."/>
            <person name="Barry K.W."/>
            <person name="Cichocki N."/>
            <person name="Veneault-Fourrey C."/>
            <person name="LaButti K."/>
            <person name="Lindquist E.A."/>
            <person name="Lipzen A."/>
            <person name="Lundell T."/>
            <person name="Morin E."/>
            <person name="Murat C."/>
            <person name="Riley R."/>
            <person name="Ohm R."/>
            <person name="Sun H."/>
            <person name="Tunlid A."/>
            <person name="Henrissat B."/>
            <person name="Grigoriev I.V."/>
            <person name="Hibbett D.S."/>
            <person name="Martin F."/>
        </authorList>
    </citation>
    <scope>NUCLEOTIDE SEQUENCE [LARGE SCALE GENOMIC DNA]</scope>
    <source>
        <strain evidence="8">F 1598</strain>
    </source>
</reference>
<accession>A0A0C3CRC6</accession>
<dbReference type="Proteomes" id="UP000054166">
    <property type="component" value="Unassembled WGS sequence"/>
</dbReference>
<comment type="subcellular location">
    <subcellularLocation>
        <location evidence="1">Membrane</location>
        <topology evidence="1">Multi-pass membrane protein</topology>
    </subcellularLocation>
</comment>